<evidence type="ECO:0000256" key="8">
    <source>
        <dbReference type="SAM" id="MobiDB-lite"/>
    </source>
</evidence>
<dbReference type="Pfam" id="PF00929">
    <property type="entry name" value="RNase_T"/>
    <property type="match status" value="1"/>
</dbReference>
<keyword evidence="3 7" id="KW-0863">Zinc-finger</keyword>
<dbReference type="InterPro" id="IPR013520">
    <property type="entry name" value="Ribonucl_H"/>
</dbReference>
<gene>
    <name evidence="10" type="ORF">URODEC1_LOCUS113803</name>
</gene>
<feature type="compositionally biased region" description="Low complexity" evidence="8">
    <location>
        <begin position="1"/>
        <end position="18"/>
    </location>
</feature>
<dbReference type="PANTHER" id="PTHR23044">
    <property type="entry name" value="3'-5' EXONUCLEASE ERI1-RELATED"/>
    <property type="match status" value="1"/>
</dbReference>
<proteinExistence type="predicted"/>
<keyword evidence="4" id="KW-0378">Hydrolase</keyword>
<protein>
    <recommendedName>
        <fullName evidence="9">GRF-type domain-containing protein</fullName>
    </recommendedName>
</protein>
<evidence type="ECO:0000256" key="4">
    <source>
        <dbReference type="ARBA" id="ARBA00022801"/>
    </source>
</evidence>
<dbReference type="SMART" id="SM00479">
    <property type="entry name" value="EXOIII"/>
    <property type="match status" value="1"/>
</dbReference>
<dbReference type="CDD" id="cd06133">
    <property type="entry name" value="ERI-1_3'hExo_like"/>
    <property type="match status" value="1"/>
</dbReference>
<evidence type="ECO:0000256" key="6">
    <source>
        <dbReference type="ARBA" id="ARBA00022839"/>
    </source>
</evidence>
<name>A0ABC9GBD0_9POAL</name>
<accession>A0ABC9GBD0</accession>
<keyword evidence="1" id="KW-0540">Nuclease</keyword>
<keyword evidence="5" id="KW-0862">Zinc</keyword>
<keyword evidence="11" id="KW-1185">Reference proteome</keyword>
<organism evidence="10 11">
    <name type="scientific">Urochloa decumbens</name>
    <dbReference type="NCBI Taxonomy" id="240449"/>
    <lineage>
        <taxon>Eukaryota</taxon>
        <taxon>Viridiplantae</taxon>
        <taxon>Streptophyta</taxon>
        <taxon>Embryophyta</taxon>
        <taxon>Tracheophyta</taxon>
        <taxon>Spermatophyta</taxon>
        <taxon>Magnoliopsida</taxon>
        <taxon>Liliopsida</taxon>
        <taxon>Poales</taxon>
        <taxon>Poaceae</taxon>
        <taxon>PACMAD clade</taxon>
        <taxon>Panicoideae</taxon>
        <taxon>Panicodae</taxon>
        <taxon>Paniceae</taxon>
        <taxon>Melinidinae</taxon>
        <taxon>Urochloa</taxon>
    </lineage>
</organism>
<dbReference type="SUPFAM" id="SSF53098">
    <property type="entry name" value="Ribonuclease H-like"/>
    <property type="match status" value="1"/>
</dbReference>
<feature type="region of interest" description="Disordered" evidence="8">
    <location>
        <begin position="266"/>
        <end position="286"/>
    </location>
</feature>
<dbReference type="InterPro" id="IPR036397">
    <property type="entry name" value="RNaseH_sf"/>
</dbReference>
<sequence>MLSLSPAAALRPADPAARGSIASHQQQKSLPQASTSSRGILSHSSAAPFRSADSAARGAMAAQKQSFRMREFDYFVVIDFEATCKEGPRIYPQEIIEFPAVLVDAVTGDLLSAFRTYVKPRHHPVLTAFCKELTGIQQEQVDGGVELAEALAMHDSWLAAAGVAKNRLAVVTWGDWDCKAMLEFECTFKGIAKPAYFDRWVNLRIPFEAAFGAGRRNLQEAVREAGLQWDGRLHCGLDDARNTARLLVEVMSRGVPITITGSLVPVPLPEPEPEPEPEPKPKPKPEIQIQPLAAPLNHCLNWCACGAGFCYCGVPIRGNIVMMPGETQGRYFFTCGNWTPSLGPMCPFFVWAA</sequence>
<feature type="region of interest" description="Disordered" evidence="8">
    <location>
        <begin position="1"/>
        <end position="37"/>
    </location>
</feature>
<evidence type="ECO:0000256" key="5">
    <source>
        <dbReference type="ARBA" id="ARBA00022833"/>
    </source>
</evidence>
<reference evidence="10 11" key="2">
    <citation type="submission" date="2024-10" db="EMBL/GenBank/DDBJ databases">
        <authorList>
            <person name="Ryan C."/>
        </authorList>
    </citation>
    <scope>NUCLEOTIDE SEQUENCE [LARGE SCALE GENOMIC DNA]</scope>
</reference>
<dbReference type="InterPro" id="IPR051274">
    <property type="entry name" value="3-5_Exoribonuclease"/>
</dbReference>
<keyword evidence="6" id="KW-0269">Exonuclease</keyword>
<evidence type="ECO:0000256" key="3">
    <source>
        <dbReference type="ARBA" id="ARBA00022771"/>
    </source>
</evidence>
<reference evidence="11" key="1">
    <citation type="submission" date="2024-06" db="EMBL/GenBank/DDBJ databases">
        <authorList>
            <person name="Ryan C."/>
        </authorList>
    </citation>
    <scope>NUCLEOTIDE SEQUENCE [LARGE SCALE GENOMIC DNA]</scope>
</reference>
<dbReference type="GO" id="GO:0008270">
    <property type="term" value="F:zinc ion binding"/>
    <property type="evidence" value="ECO:0007669"/>
    <property type="project" value="UniProtKB-KW"/>
</dbReference>
<dbReference type="InterPro" id="IPR012337">
    <property type="entry name" value="RNaseH-like_sf"/>
</dbReference>
<dbReference type="Gene3D" id="3.30.420.10">
    <property type="entry name" value="Ribonuclease H-like superfamily/Ribonuclease H"/>
    <property type="match status" value="1"/>
</dbReference>
<evidence type="ECO:0000313" key="11">
    <source>
        <dbReference type="Proteomes" id="UP001497457"/>
    </source>
</evidence>
<evidence type="ECO:0000256" key="2">
    <source>
        <dbReference type="ARBA" id="ARBA00022723"/>
    </source>
</evidence>
<dbReference type="EMBL" id="OZ075118">
    <property type="protein sequence ID" value="CAL5090271.1"/>
    <property type="molecule type" value="Genomic_DNA"/>
</dbReference>
<feature type="compositionally biased region" description="Polar residues" evidence="8">
    <location>
        <begin position="22"/>
        <end position="37"/>
    </location>
</feature>
<dbReference type="AlphaFoldDB" id="A0ABC9GBD0"/>
<dbReference type="InterPro" id="IPR010666">
    <property type="entry name" value="Znf_GRF"/>
</dbReference>
<feature type="domain" description="GRF-type" evidence="9">
    <location>
        <begin position="310"/>
        <end position="353"/>
    </location>
</feature>
<dbReference type="PROSITE" id="PS51999">
    <property type="entry name" value="ZF_GRF"/>
    <property type="match status" value="1"/>
</dbReference>
<dbReference type="Proteomes" id="UP001497457">
    <property type="component" value="Chromosome 8b"/>
</dbReference>
<evidence type="ECO:0000313" key="10">
    <source>
        <dbReference type="EMBL" id="CAL5090271.1"/>
    </source>
</evidence>
<evidence type="ECO:0000256" key="1">
    <source>
        <dbReference type="ARBA" id="ARBA00022722"/>
    </source>
</evidence>
<dbReference type="PANTHER" id="PTHR23044:SF60">
    <property type="entry name" value="OS01G0618000 PROTEIN"/>
    <property type="match status" value="1"/>
</dbReference>
<evidence type="ECO:0000256" key="7">
    <source>
        <dbReference type="PROSITE-ProRule" id="PRU01343"/>
    </source>
</evidence>
<dbReference type="GO" id="GO:0004527">
    <property type="term" value="F:exonuclease activity"/>
    <property type="evidence" value="ECO:0007669"/>
    <property type="project" value="UniProtKB-KW"/>
</dbReference>
<dbReference type="InterPro" id="IPR047201">
    <property type="entry name" value="ERI-1_3'hExo-like"/>
</dbReference>
<evidence type="ECO:0000259" key="9">
    <source>
        <dbReference type="PROSITE" id="PS51999"/>
    </source>
</evidence>
<keyword evidence="2" id="KW-0479">Metal-binding</keyword>